<dbReference type="OrthoDB" id="786696at2759"/>
<organism evidence="1 2">
    <name type="scientific">Oryza meyeriana var. granulata</name>
    <dbReference type="NCBI Taxonomy" id="110450"/>
    <lineage>
        <taxon>Eukaryota</taxon>
        <taxon>Viridiplantae</taxon>
        <taxon>Streptophyta</taxon>
        <taxon>Embryophyta</taxon>
        <taxon>Tracheophyta</taxon>
        <taxon>Spermatophyta</taxon>
        <taxon>Magnoliopsida</taxon>
        <taxon>Liliopsida</taxon>
        <taxon>Poales</taxon>
        <taxon>Poaceae</taxon>
        <taxon>BOP clade</taxon>
        <taxon>Oryzoideae</taxon>
        <taxon>Oryzeae</taxon>
        <taxon>Oryzinae</taxon>
        <taxon>Oryza</taxon>
        <taxon>Oryza meyeriana</taxon>
    </lineage>
</organism>
<dbReference type="AlphaFoldDB" id="A0A6G1BLN4"/>
<dbReference type="Proteomes" id="UP000479710">
    <property type="component" value="Unassembled WGS sequence"/>
</dbReference>
<gene>
    <name evidence="1" type="ORF">E2562_017814</name>
</gene>
<evidence type="ECO:0008006" key="3">
    <source>
        <dbReference type="Google" id="ProtNLM"/>
    </source>
</evidence>
<protein>
    <recommendedName>
        <fullName evidence="3">Oxidoreductase N-terminal domain-containing protein</fullName>
    </recommendedName>
</protein>
<dbReference type="Gene3D" id="3.90.180.10">
    <property type="entry name" value="Medium-chain alcohol dehydrogenases, catalytic domain"/>
    <property type="match status" value="1"/>
</dbReference>
<accession>A0A6G1BLN4</accession>
<proteinExistence type="predicted"/>
<evidence type="ECO:0000313" key="1">
    <source>
        <dbReference type="EMBL" id="KAF0888820.1"/>
    </source>
</evidence>
<name>A0A6G1BLN4_9ORYZ</name>
<dbReference type="SUPFAM" id="SSF50129">
    <property type="entry name" value="GroES-like"/>
    <property type="match status" value="1"/>
</dbReference>
<evidence type="ECO:0000313" key="2">
    <source>
        <dbReference type="Proteomes" id="UP000479710"/>
    </source>
</evidence>
<dbReference type="EMBL" id="SPHZ02000012">
    <property type="protein sequence ID" value="KAF0888820.1"/>
    <property type="molecule type" value="Genomic_DNA"/>
</dbReference>
<keyword evidence="2" id="KW-1185">Reference proteome</keyword>
<comment type="caution">
    <text evidence="1">The sequence shown here is derived from an EMBL/GenBank/DDBJ whole genome shotgun (WGS) entry which is preliminary data.</text>
</comment>
<sequence>MAAAVAASNRRVILKCYVTGFLSEDDMEMVTAEAPPLAIPARSSAVVVKNLYISCDPYM</sequence>
<reference evidence="1 2" key="1">
    <citation type="submission" date="2019-11" db="EMBL/GenBank/DDBJ databases">
        <title>Whole genome sequence of Oryza granulata.</title>
        <authorList>
            <person name="Li W."/>
        </authorList>
    </citation>
    <scope>NUCLEOTIDE SEQUENCE [LARGE SCALE GENOMIC DNA]</scope>
    <source>
        <strain evidence="2">cv. Menghai</strain>
        <tissue evidence="1">Leaf</tissue>
    </source>
</reference>
<dbReference type="InterPro" id="IPR011032">
    <property type="entry name" value="GroES-like_sf"/>
</dbReference>